<proteinExistence type="predicted"/>
<dbReference type="OrthoDB" id="323290at2"/>
<dbReference type="EMBL" id="FQWT01000003">
    <property type="protein sequence ID" value="SHH26915.1"/>
    <property type="molecule type" value="Genomic_DNA"/>
</dbReference>
<dbReference type="GO" id="GO:0043565">
    <property type="term" value="F:sequence-specific DNA binding"/>
    <property type="evidence" value="ECO:0007669"/>
    <property type="project" value="InterPro"/>
</dbReference>
<protein>
    <submittedName>
        <fullName evidence="6">Helix-turn-helix domain-containing protein</fullName>
    </submittedName>
</protein>
<keyword evidence="4" id="KW-0175">Coiled coil</keyword>
<evidence type="ECO:0000313" key="6">
    <source>
        <dbReference type="EMBL" id="SHH26915.1"/>
    </source>
</evidence>
<dbReference type="AlphaFoldDB" id="A0A1M5RL01"/>
<evidence type="ECO:0000256" key="2">
    <source>
        <dbReference type="ARBA" id="ARBA00023125"/>
    </source>
</evidence>
<reference evidence="7" key="1">
    <citation type="submission" date="2016-11" db="EMBL/GenBank/DDBJ databases">
        <authorList>
            <person name="Varghese N."/>
            <person name="Submissions S."/>
        </authorList>
    </citation>
    <scope>NUCLEOTIDE SEQUENCE [LARGE SCALE GENOMIC DNA]</scope>
    <source>
        <strain evidence="7">DSM 19055</strain>
    </source>
</reference>
<dbReference type="PANTHER" id="PTHR46796:SF13">
    <property type="entry name" value="HTH-TYPE TRANSCRIPTIONAL ACTIVATOR RHAS"/>
    <property type="match status" value="1"/>
</dbReference>
<dbReference type="SMART" id="SM00342">
    <property type="entry name" value="HTH_ARAC"/>
    <property type="match status" value="1"/>
</dbReference>
<evidence type="ECO:0000313" key="7">
    <source>
        <dbReference type="Proteomes" id="UP000184047"/>
    </source>
</evidence>
<organism evidence="6 7">
    <name type="scientific">Chryseobacterium oranimense</name>
    <dbReference type="NCBI Taxonomy" id="421058"/>
    <lineage>
        <taxon>Bacteria</taxon>
        <taxon>Pseudomonadati</taxon>
        <taxon>Bacteroidota</taxon>
        <taxon>Flavobacteriia</taxon>
        <taxon>Flavobacteriales</taxon>
        <taxon>Weeksellaceae</taxon>
        <taxon>Chryseobacterium group</taxon>
        <taxon>Chryseobacterium</taxon>
    </lineage>
</organism>
<evidence type="ECO:0000256" key="1">
    <source>
        <dbReference type="ARBA" id="ARBA00023015"/>
    </source>
</evidence>
<keyword evidence="1" id="KW-0805">Transcription regulation</keyword>
<keyword evidence="2" id="KW-0238">DNA-binding</keyword>
<dbReference type="PANTHER" id="PTHR46796">
    <property type="entry name" value="HTH-TYPE TRANSCRIPTIONAL ACTIVATOR RHAS-RELATED"/>
    <property type="match status" value="1"/>
</dbReference>
<dbReference type="SUPFAM" id="SSF46689">
    <property type="entry name" value="Homeodomain-like"/>
    <property type="match status" value="1"/>
</dbReference>
<dbReference type="Gene3D" id="1.10.10.60">
    <property type="entry name" value="Homeodomain-like"/>
    <property type="match status" value="1"/>
</dbReference>
<accession>A0A1M5RL01</accession>
<dbReference type="InterPro" id="IPR050204">
    <property type="entry name" value="AraC_XylS_family_regulators"/>
</dbReference>
<gene>
    <name evidence="6" type="ORF">SAMN05421866_2428</name>
</gene>
<dbReference type="Proteomes" id="UP000184047">
    <property type="component" value="Unassembled WGS sequence"/>
</dbReference>
<dbReference type="GO" id="GO:0003700">
    <property type="term" value="F:DNA-binding transcription factor activity"/>
    <property type="evidence" value="ECO:0007669"/>
    <property type="project" value="InterPro"/>
</dbReference>
<evidence type="ECO:0000256" key="3">
    <source>
        <dbReference type="ARBA" id="ARBA00023163"/>
    </source>
</evidence>
<dbReference type="RefSeq" id="WP_073063208.1">
    <property type="nucleotide sequence ID" value="NZ_FQWT01000003.1"/>
</dbReference>
<name>A0A1M5RL01_9FLAO</name>
<keyword evidence="3" id="KW-0804">Transcription</keyword>
<evidence type="ECO:0000256" key="4">
    <source>
        <dbReference type="SAM" id="Coils"/>
    </source>
</evidence>
<dbReference type="PROSITE" id="PS01124">
    <property type="entry name" value="HTH_ARAC_FAMILY_2"/>
    <property type="match status" value="1"/>
</dbReference>
<sequence>MQIKPPKHLSSYIRHYIFLEHSEYERKNLRLFTDGSTGLILSGSRNLYAAVSNDQVPSSFFYGHPAGYKDFTTEGPFSMIAVVFQPYFFKALLNISAKELENQIISAENVLKNELLSFQEDLLAGTDPESIIIKLNHFFTRFISGKINSDDQLIRAVQTFMLKNKGIVSSKELELFTGYSERHLERKFKDYIGITPKKYGNIIRLHHFINLMLMKENAENESTARLSYESGYSDQSHLIKDFKSSTGLTPNQYLKTEKLAVNFIQLR</sequence>
<feature type="coiled-coil region" evidence="4">
    <location>
        <begin position="90"/>
        <end position="117"/>
    </location>
</feature>
<dbReference type="InterPro" id="IPR046532">
    <property type="entry name" value="DUF6597"/>
</dbReference>
<feature type="domain" description="HTH araC/xylS-type" evidence="5">
    <location>
        <begin position="151"/>
        <end position="256"/>
    </location>
</feature>
<dbReference type="InterPro" id="IPR009057">
    <property type="entry name" value="Homeodomain-like_sf"/>
</dbReference>
<evidence type="ECO:0000259" key="5">
    <source>
        <dbReference type="PROSITE" id="PS01124"/>
    </source>
</evidence>
<dbReference type="Pfam" id="PF12833">
    <property type="entry name" value="HTH_18"/>
    <property type="match status" value="1"/>
</dbReference>
<dbReference type="InterPro" id="IPR018060">
    <property type="entry name" value="HTH_AraC"/>
</dbReference>
<dbReference type="Pfam" id="PF20240">
    <property type="entry name" value="DUF6597"/>
    <property type="match status" value="1"/>
</dbReference>
<dbReference type="STRING" id="421058.SAMN05421866_2428"/>
<keyword evidence="7" id="KW-1185">Reference proteome</keyword>